<evidence type="ECO:0000313" key="9">
    <source>
        <dbReference type="Proteomes" id="UP001168877"/>
    </source>
</evidence>
<keyword evidence="7" id="KW-0732">Signal</keyword>
<evidence type="ECO:0000256" key="2">
    <source>
        <dbReference type="ARBA" id="ARBA00006840"/>
    </source>
</evidence>
<protein>
    <submittedName>
        <fullName evidence="8">Uncharacterized protein</fullName>
    </submittedName>
</protein>
<keyword evidence="3 6" id="KW-0812">Transmembrane</keyword>
<dbReference type="AlphaFoldDB" id="A0AA39V8W4"/>
<gene>
    <name evidence="8" type="ORF">LWI29_008995</name>
</gene>
<sequence length="197" mass="22389">MTLAIAVLVGFTGFALSVTHKGTIEILNDKAYKDFRLVDYSNWLPQRVNDDDNWKKIKSCLSDKNFCTSFGDEGLMTSLKSGCCKPLNDCKFTYEGPIKWNKTNGVYTNPDCSKWENSVETLYYNCQSCKAGVIDQVKRWWTEIAVTNAIFLGLLIFFYLLGCCACCNNRSRKNASHMYNTYHNPYYYAHKGGPPGP</sequence>
<evidence type="ECO:0000256" key="6">
    <source>
        <dbReference type="SAM" id="Phobius"/>
    </source>
</evidence>
<name>A0AA39V8W4_ACESA</name>
<feature type="signal peptide" evidence="7">
    <location>
        <begin position="1"/>
        <end position="17"/>
    </location>
</feature>
<evidence type="ECO:0000313" key="8">
    <source>
        <dbReference type="EMBL" id="KAK0570957.1"/>
    </source>
</evidence>
<keyword evidence="4 6" id="KW-1133">Transmembrane helix</keyword>
<organism evidence="8 9">
    <name type="scientific">Acer saccharum</name>
    <name type="common">Sugar maple</name>
    <dbReference type="NCBI Taxonomy" id="4024"/>
    <lineage>
        <taxon>Eukaryota</taxon>
        <taxon>Viridiplantae</taxon>
        <taxon>Streptophyta</taxon>
        <taxon>Embryophyta</taxon>
        <taxon>Tracheophyta</taxon>
        <taxon>Spermatophyta</taxon>
        <taxon>Magnoliopsida</taxon>
        <taxon>eudicotyledons</taxon>
        <taxon>Gunneridae</taxon>
        <taxon>Pentapetalae</taxon>
        <taxon>rosids</taxon>
        <taxon>malvids</taxon>
        <taxon>Sapindales</taxon>
        <taxon>Sapindaceae</taxon>
        <taxon>Hippocastanoideae</taxon>
        <taxon>Acereae</taxon>
        <taxon>Acer</taxon>
    </lineage>
</organism>
<reference evidence="8" key="2">
    <citation type="submission" date="2023-06" db="EMBL/GenBank/DDBJ databases">
        <authorList>
            <person name="Swenson N.G."/>
            <person name="Wegrzyn J.L."/>
            <person name="Mcevoy S.L."/>
        </authorList>
    </citation>
    <scope>NUCLEOTIDE SEQUENCE</scope>
    <source>
        <strain evidence="8">NS2018</strain>
        <tissue evidence="8">Leaf</tissue>
    </source>
</reference>
<accession>A0AA39V8W4</accession>
<proteinExistence type="inferred from homology"/>
<evidence type="ECO:0000256" key="5">
    <source>
        <dbReference type="ARBA" id="ARBA00023136"/>
    </source>
</evidence>
<feature type="transmembrane region" description="Helical" evidence="6">
    <location>
        <begin position="149"/>
        <end position="168"/>
    </location>
</feature>
<reference evidence="8" key="1">
    <citation type="journal article" date="2022" name="Plant J.">
        <title>Strategies of tolerance reflected in two North American maple genomes.</title>
        <authorList>
            <person name="McEvoy S.L."/>
            <person name="Sezen U.U."/>
            <person name="Trouern-Trend A."/>
            <person name="McMahon S.M."/>
            <person name="Schaberg P.G."/>
            <person name="Yang J."/>
            <person name="Wegrzyn J.L."/>
            <person name="Swenson N.G."/>
        </authorList>
    </citation>
    <scope>NUCLEOTIDE SEQUENCE</scope>
    <source>
        <strain evidence="8">NS2018</strain>
    </source>
</reference>
<dbReference type="GO" id="GO:0009734">
    <property type="term" value="P:auxin-activated signaling pathway"/>
    <property type="evidence" value="ECO:0007669"/>
    <property type="project" value="InterPro"/>
</dbReference>
<dbReference type="InterPro" id="IPR018499">
    <property type="entry name" value="Tetraspanin/Peripherin"/>
</dbReference>
<evidence type="ECO:0000256" key="1">
    <source>
        <dbReference type="ARBA" id="ARBA00004141"/>
    </source>
</evidence>
<comment type="subcellular location">
    <subcellularLocation>
        <location evidence="1">Membrane</location>
        <topology evidence="1">Multi-pass membrane protein</topology>
    </subcellularLocation>
</comment>
<comment type="caution">
    <text evidence="8">The sequence shown here is derived from an EMBL/GenBank/DDBJ whole genome shotgun (WGS) entry which is preliminary data.</text>
</comment>
<feature type="chain" id="PRO_5041332650" evidence="7">
    <location>
        <begin position="18"/>
        <end position="197"/>
    </location>
</feature>
<comment type="similarity">
    <text evidence="2">Belongs to the tetraspanin (TM4SF) family.</text>
</comment>
<evidence type="ECO:0000256" key="3">
    <source>
        <dbReference type="ARBA" id="ARBA00022692"/>
    </source>
</evidence>
<keyword evidence="5 6" id="KW-0472">Membrane</keyword>
<keyword evidence="9" id="KW-1185">Reference proteome</keyword>
<evidence type="ECO:0000256" key="4">
    <source>
        <dbReference type="ARBA" id="ARBA00022989"/>
    </source>
</evidence>
<dbReference type="InterPro" id="IPR044991">
    <property type="entry name" value="TET_plant"/>
</dbReference>
<dbReference type="PANTHER" id="PTHR32191">
    <property type="entry name" value="TETRASPANIN-8-RELATED"/>
    <property type="match status" value="1"/>
</dbReference>
<dbReference type="Proteomes" id="UP001168877">
    <property type="component" value="Unassembled WGS sequence"/>
</dbReference>
<evidence type="ECO:0000256" key="7">
    <source>
        <dbReference type="SAM" id="SignalP"/>
    </source>
</evidence>
<dbReference type="GO" id="GO:0016020">
    <property type="term" value="C:membrane"/>
    <property type="evidence" value="ECO:0007669"/>
    <property type="project" value="UniProtKB-SubCell"/>
</dbReference>
<dbReference type="EMBL" id="JAUESC010000388">
    <property type="protein sequence ID" value="KAK0570957.1"/>
    <property type="molecule type" value="Genomic_DNA"/>
</dbReference>
<dbReference type="Pfam" id="PF00335">
    <property type="entry name" value="Tetraspanin"/>
    <property type="match status" value="1"/>
</dbReference>